<organism evidence="2 3">
    <name type="scientific">Pristionchus pacificus</name>
    <name type="common">Parasitic nematode worm</name>
    <dbReference type="NCBI Taxonomy" id="54126"/>
    <lineage>
        <taxon>Eukaryota</taxon>
        <taxon>Metazoa</taxon>
        <taxon>Ecdysozoa</taxon>
        <taxon>Nematoda</taxon>
        <taxon>Chromadorea</taxon>
        <taxon>Rhabditida</taxon>
        <taxon>Rhabditina</taxon>
        <taxon>Diplogasteromorpha</taxon>
        <taxon>Diplogasteroidea</taxon>
        <taxon>Neodiplogasteridae</taxon>
        <taxon>Pristionchus</taxon>
    </lineage>
</organism>
<accession>A0A8R1V4G3</accession>
<proteinExistence type="predicted"/>
<evidence type="ECO:0000313" key="3">
    <source>
        <dbReference type="Proteomes" id="UP000005239"/>
    </source>
</evidence>
<accession>A0A2A6CJX4</accession>
<dbReference type="EnsemblMetazoa" id="PPA45728.1">
    <property type="protein sequence ID" value="PPA45728.1"/>
    <property type="gene ID" value="WBGene00284097"/>
</dbReference>
<sequence length="103" mass="12222">MHTLSSPTLYPEQYEVALLLLIFNFHQDKQTSWTRNAIPQRQTRKRRENPLQSEGSVKKNEGRSTETLELGQSDNALQLRVDMNCSWERVRQTWVLRVDKMVY</sequence>
<name>A0A2A6CJX4_PRIPA</name>
<protein>
    <submittedName>
        <fullName evidence="2">Uncharacterized protein</fullName>
    </submittedName>
</protein>
<gene>
    <name evidence="2" type="primary">WBGene00284097</name>
</gene>
<keyword evidence="3" id="KW-1185">Reference proteome</keyword>
<feature type="compositionally biased region" description="Basic and acidic residues" evidence="1">
    <location>
        <begin position="56"/>
        <end position="66"/>
    </location>
</feature>
<evidence type="ECO:0000256" key="1">
    <source>
        <dbReference type="SAM" id="MobiDB-lite"/>
    </source>
</evidence>
<reference evidence="2" key="2">
    <citation type="submission" date="2022-06" db="UniProtKB">
        <authorList>
            <consortium name="EnsemblMetazoa"/>
        </authorList>
    </citation>
    <scope>IDENTIFICATION</scope>
    <source>
        <strain evidence="2">PS312</strain>
    </source>
</reference>
<dbReference type="Proteomes" id="UP000005239">
    <property type="component" value="Unassembled WGS sequence"/>
</dbReference>
<reference evidence="3" key="1">
    <citation type="journal article" date="2008" name="Nat. Genet.">
        <title>The Pristionchus pacificus genome provides a unique perspective on nematode lifestyle and parasitism.</title>
        <authorList>
            <person name="Dieterich C."/>
            <person name="Clifton S.W."/>
            <person name="Schuster L.N."/>
            <person name="Chinwalla A."/>
            <person name="Delehaunty K."/>
            <person name="Dinkelacker I."/>
            <person name="Fulton L."/>
            <person name="Fulton R."/>
            <person name="Godfrey J."/>
            <person name="Minx P."/>
            <person name="Mitreva M."/>
            <person name="Roeseler W."/>
            <person name="Tian H."/>
            <person name="Witte H."/>
            <person name="Yang S.P."/>
            <person name="Wilson R.K."/>
            <person name="Sommer R.J."/>
        </authorList>
    </citation>
    <scope>NUCLEOTIDE SEQUENCE [LARGE SCALE GENOMIC DNA]</scope>
    <source>
        <strain evidence="3">PS312</strain>
    </source>
</reference>
<feature type="region of interest" description="Disordered" evidence="1">
    <location>
        <begin position="34"/>
        <end position="70"/>
    </location>
</feature>
<dbReference type="AlphaFoldDB" id="A0A2A6CJX4"/>
<evidence type="ECO:0000313" key="2">
    <source>
        <dbReference type="EnsemblMetazoa" id="PPA45728.1"/>
    </source>
</evidence>